<keyword evidence="3" id="KW-1185">Reference proteome</keyword>
<feature type="transmembrane region" description="Helical" evidence="1">
    <location>
        <begin position="123"/>
        <end position="144"/>
    </location>
</feature>
<keyword evidence="1" id="KW-1133">Transmembrane helix</keyword>
<feature type="transmembrane region" description="Helical" evidence="1">
    <location>
        <begin position="96"/>
        <end position="116"/>
    </location>
</feature>
<keyword evidence="1" id="KW-0812">Transmembrane</keyword>
<feature type="transmembrane region" description="Helical" evidence="1">
    <location>
        <begin position="42"/>
        <end position="58"/>
    </location>
</feature>
<dbReference type="Proteomes" id="UP000608071">
    <property type="component" value="Unassembled WGS sequence"/>
</dbReference>
<protein>
    <submittedName>
        <fullName evidence="2">Uncharacterized protein</fullName>
    </submittedName>
</protein>
<evidence type="ECO:0000256" key="1">
    <source>
        <dbReference type="SAM" id="Phobius"/>
    </source>
</evidence>
<name>A0ABR8T5H5_9BACL</name>
<proteinExistence type="predicted"/>
<dbReference type="EMBL" id="JACSQL010000016">
    <property type="protein sequence ID" value="MBD7970845.1"/>
    <property type="molecule type" value="Genomic_DNA"/>
</dbReference>
<organism evidence="2 3">
    <name type="scientific">Paenibacillus gallinarum</name>
    <dbReference type="NCBI Taxonomy" id="2762232"/>
    <lineage>
        <taxon>Bacteria</taxon>
        <taxon>Bacillati</taxon>
        <taxon>Bacillota</taxon>
        <taxon>Bacilli</taxon>
        <taxon>Bacillales</taxon>
        <taxon>Paenibacillaceae</taxon>
        <taxon>Paenibacillus</taxon>
    </lineage>
</organism>
<feature type="transmembrane region" description="Helical" evidence="1">
    <location>
        <begin position="70"/>
        <end position="90"/>
    </location>
</feature>
<accession>A0ABR8T5H5</accession>
<comment type="caution">
    <text evidence="2">The sequence shown here is derived from an EMBL/GenBank/DDBJ whole genome shotgun (WGS) entry which is preliminary data.</text>
</comment>
<dbReference type="RefSeq" id="WP_191804313.1">
    <property type="nucleotide sequence ID" value="NZ_JACSQL010000016.1"/>
</dbReference>
<reference evidence="2 3" key="1">
    <citation type="submission" date="2020-08" db="EMBL/GenBank/DDBJ databases">
        <title>A Genomic Blueprint of the Chicken Gut Microbiome.</title>
        <authorList>
            <person name="Gilroy R."/>
            <person name="Ravi A."/>
            <person name="Getino M."/>
            <person name="Pursley I."/>
            <person name="Horton D.L."/>
            <person name="Alikhan N.-F."/>
            <person name="Baker D."/>
            <person name="Gharbi K."/>
            <person name="Hall N."/>
            <person name="Watson M."/>
            <person name="Adriaenssens E.M."/>
            <person name="Foster-Nyarko E."/>
            <person name="Jarju S."/>
            <person name="Secka A."/>
            <person name="Antonio M."/>
            <person name="Oren A."/>
            <person name="Chaudhuri R."/>
            <person name="La Ragione R.M."/>
            <person name="Hildebrand F."/>
            <person name="Pallen M.J."/>
        </authorList>
    </citation>
    <scope>NUCLEOTIDE SEQUENCE [LARGE SCALE GENOMIC DNA]</scope>
    <source>
        <strain evidence="2 3">Sa2BVA9</strain>
    </source>
</reference>
<feature type="transmembrane region" description="Helical" evidence="1">
    <location>
        <begin position="12"/>
        <end position="36"/>
    </location>
</feature>
<sequence length="154" mass="18081">MKMSPSERWALYPMHLCFMFLIHFCFGGMNVLWSITYGEDSAGTYVFSALFLFTWLLYSMSMRNRRVDFMILTSLYWLGGLAFFLFFYTYNQDSSITFILLFPFYGSLLGFSQLFINTSYETTGLITSHLLCYAMILLFTLFAGRHSKRLNKTM</sequence>
<evidence type="ECO:0000313" key="3">
    <source>
        <dbReference type="Proteomes" id="UP000608071"/>
    </source>
</evidence>
<gene>
    <name evidence="2" type="ORF">H9647_22530</name>
</gene>
<keyword evidence="1" id="KW-0472">Membrane</keyword>
<evidence type="ECO:0000313" key="2">
    <source>
        <dbReference type="EMBL" id="MBD7970845.1"/>
    </source>
</evidence>